<dbReference type="InterPro" id="IPR014016">
    <property type="entry name" value="UvrD-like_ATP-bd"/>
</dbReference>
<dbReference type="GO" id="GO:0016887">
    <property type="term" value="F:ATP hydrolysis activity"/>
    <property type="evidence" value="ECO:0007669"/>
    <property type="project" value="RHEA"/>
</dbReference>
<name>A0A2G1UQW6_9GAMM</name>
<evidence type="ECO:0000256" key="11">
    <source>
        <dbReference type="ARBA" id="ARBA00023204"/>
    </source>
</evidence>
<feature type="binding site" evidence="15">
    <location>
        <position position="1003"/>
    </location>
    <ligand>
        <name>Mg(2+)</name>
        <dbReference type="ChEBI" id="CHEBI:18420"/>
    </ligand>
</feature>
<dbReference type="AlphaFoldDB" id="A0A2G1UQW6"/>
<dbReference type="Gene3D" id="3.40.50.300">
    <property type="entry name" value="P-loop containing nucleotide triphosphate hydrolases"/>
    <property type="match status" value="2"/>
</dbReference>
<dbReference type="Proteomes" id="UP000231409">
    <property type="component" value="Unassembled WGS sequence"/>
</dbReference>
<keyword evidence="8 15" id="KW-0067">ATP-binding</keyword>
<keyword evidence="2 15" id="KW-0479">Metal-binding</keyword>
<comment type="domain">
    <text evidence="15">The N-terminal DNA-binding domain is a ssDNA-dependent ATPase and has ATP-dependent 3'-5' helicase function. This domain interacts with RecC.</text>
</comment>
<organism evidence="20 21">
    <name type="scientific">Marinobacter profundi</name>
    <dbReference type="NCBI Taxonomy" id="2666256"/>
    <lineage>
        <taxon>Bacteria</taxon>
        <taxon>Pseudomonadati</taxon>
        <taxon>Pseudomonadota</taxon>
        <taxon>Gammaproteobacteria</taxon>
        <taxon>Pseudomonadales</taxon>
        <taxon>Marinobacteraceae</taxon>
        <taxon>Marinobacter</taxon>
    </lineage>
</organism>
<keyword evidence="3 15" id="KW-0547">Nucleotide-binding</keyword>
<evidence type="ECO:0000313" key="21">
    <source>
        <dbReference type="Proteomes" id="UP000231409"/>
    </source>
</evidence>
<evidence type="ECO:0000256" key="5">
    <source>
        <dbReference type="ARBA" id="ARBA00022801"/>
    </source>
</evidence>
<dbReference type="SUPFAM" id="SSF52540">
    <property type="entry name" value="P-loop containing nucleoside triphosphate hydrolases"/>
    <property type="match status" value="1"/>
</dbReference>
<dbReference type="EC" id="5.6.2.4" evidence="15"/>
<feature type="active site" description="For nuclease activity" evidence="15">
    <location>
        <position position="1145"/>
    </location>
</feature>
<dbReference type="InterPro" id="IPR027417">
    <property type="entry name" value="P-loop_NTPase"/>
</dbReference>
<evidence type="ECO:0000256" key="14">
    <source>
        <dbReference type="ARBA" id="ARBA00048988"/>
    </source>
</evidence>
<feature type="binding site" evidence="16">
    <location>
        <begin position="28"/>
        <end position="35"/>
    </location>
    <ligand>
        <name>ATP</name>
        <dbReference type="ChEBI" id="CHEBI:30616"/>
    </ligand>
</feature>
<feature type="domain" description="UvrD-like helicase ATP-binding" evidence="18">
    <location>
        <begin position="7"/>
        <end position="476"/>
    </location>
</feature>
<dbReference type="HAMAP" id="MF_01485">
    <property type="entry name" value="RecB"/>
    <property type="match status" value="1"/>
</dbReference>
<comment type="subunit">
    <text evidence="15">Heterotrimer of RecB, RecC and RecD. All subunits contribute to DNA-binding. Interacts with RecA.</text>
</comment>
<evidence type="ECO:0000256" key="16">
    <source>
        <dbReference type="PROSITE-ProRule" id="PRU00560"/>
    </source>
</evidence>
<dbReference type="PROSITE" id="PS51198">
    <property type="entry name" value="UVRD_HELICASE_ATP_BIND"/>
    <property type="match status" value="1"/>
</dbReference>
<evidence type="ECO:0000256" key="12">
    <source>
        <dbReference type="ARBA" id="ARBA00023235"/>
    </source>
</evidence>
<dbReference type="CDD" id="cd22352">
    <property type="entry name" value="RecB_C-like"/>
    <property type="match status" value="1"/>
</dbReference>
<evidence type="ECO:0000259" key="18">
    <source>
        <dbReference type="PROSITE" id="PS51198"/>
    </source>
</evidence>
<keyword evidence="12 15" id="KW-0413">Isomerase</keyword>
<keyword evidence="21" id="KW-1185">Reference proteome</keyword>
<dbReference type="InterPro" id="IPR038726">
    <property type="entry name" value="PDDEXK_AddAB-type"/>
</dbReference>
<feature type="domain" description="UvrD-like helicase C-terminal" evidence="19">
    <location>
        <begin position="503"/>
        <end position="783"/>
    </location>
</feature>
<dbReference type="InterPro" id="IPR004586">
    <property type="entry name" value="RecB"/>
</dbReference>
<evidence type="ECO:0000313" key="20">
    <source>
        <dbReference type="EMBL" id="PHQ16862.1"/>
    </source>
</evidence>
<dbReference type="EMBL" id="NTFH01000003">
    <property type="protein sequence ID" value="PHQ16862.1"/>
    <property type="molecule type" value="Genomic_DNA"/>
</dbReference>
<evidence type="ECO:0000256" key="17">
    <source>
        <dbReference type="SAM" id="MobiDB-lite"/>
    </source>
</evidence>
<comment type="domain">
    <text evidence="15">The C-terminal domain has nuclease activity and interacts with RecD. It interacts with RecA, facilitating its loading onto ssDNA.</text>
</comment>
<proteinExistence type="inferred from homology"/>
<evidence type="ECO:0000256" key="10">
    <source>
        <dbReference type="ARBA" id="ARBA00023125"/>
    </source>
</evidence>
<dbReference type="GO" id="GO:0009338">
    <property type="term" value="C:exodeoxyribonuclease V complex"/>
    <property type="evidence" value="ECO:0007669"/>
    <property type="project" value="TreeGrafter"/>
</dbReference>
<keyword evidence="5 15" id="KW-0378">Hydrolase</keyword>
<dbReference type="EC" id="3.1.11.5" evidence="15"/>
<comment type="catalytic activity">
    <reaction evidence="15">
        <text>Exonucleolytic cleavage (in the presence of ATP) in either 5'- to 3'- or 3'- to 5'-direction to yield 5'-phosphooligonucleotides.</text>
        <dbReference type="EC" id="3.1.11.5"/>
    </reaction>
</comment>
<dbReference type="SUPFAM" id="SSF52980">
    <property type="entry name" value="Restriction endonuclease-like"/>
    <property type="match status" value="1"/>
</dbReference>
<dbReference type="Pfam" id="PF00580">
    <property type="entry name" value="UvrD-helicase"/>
    <property type="match status" value="2"/>
</dbReference>
<gene>
    <name evidence="15 20" type="primary">recB</name>
    <name evidence="20" type="ORF">CLH61_02525</name>
</gene>
<dbReference type="Gene3D" id="3.90.320.10">
    <property type="match status" value="1"/>
</dbReference>
<dbReference type="NCBIfam" id="TIGR00609">
    <property type="entry name" value="recB"/>
    <property type="match status" value="1"/>
</dbReference>
<dbReference type="GO" id="GO:0000724">
    <property type="term" value="P:double-strand break repair via homologous recombination"/>
    <property type="evidence" value="ECO:0007669"/>
    <property type="project" value="UniProtKB-UniRule"/>
</dbReference>
<dbReference type="GO" id="GO:0005829">
    <property type="term" value="C:cytosol"/>
    <property type="evidence" value="ECO:0007669"/>
    <property type="project" value="TreeGrafter"/>
</dbReference>
<dbReference type="Gene3D" id="1.10.486.10">
    <property type="entry name" value="PCRA, domain 4"/>
    <property type="match status" value="1"/>
</dbReference>
<evidence type="ECO:0000256" key="2">
    <source>
        <dbReference type="ARBA" id="ARBA00022723"/>
    </source>
</evidence>
<evidence type="ECO:0000256" key="13">
    <source>
        <dbReference type="ARBA" id="ARBA00034617"/>
    </source>
</evidence>
<keyword evidence="11 15" id="KW-0234">DNA repair</keyword>
<keyword evidence="1 15" id="KW-0540">Nuclease</keyword>
<comment type="cofactor">
    <cofactor evidence="15">
        <name>Mg(2+)</name>
        <dbReference type="ChEBI" id="CHEBI:18420"/>
    </cofactor>
    <text evidence="15">Binds 1 Mg(2+) ion per subunit.</text>
</comment>
<comment type="caution">
    <text evidence="20">The sequence shown here is derived from an EMBL/GenBank/DDBJ whole genome shotgun (WGS) entry which is preliminary data.</text>
</comment>
<feature type="region of interest" description="Disordered" evidence="17">
    <location>
        <begin position="943"/>
        <end position="985"/>
    </location>
</feature>
<evidence type="ECO:0000256" key="4">
    <source>
        <dbReference type="ARBA" id="ARBA00022763"/>
    </source>
</evidence>
<keyword evidence="6 15" id="KW-0347">Helicase</keyword>
<keyword evidence="10 15" id="KW-0238">DNA-binding</keyword>
<dbReference type="InterPro" id="IPR000212">
    <property type="entry name" value="DNA_helicase_UvrD/REP"/>
</dbReference>
<evidence type="ECO:0000256" key="9">
    <source>
        <dbReference type="ARBA" id="ARBA00022842"/>
    </source>
</evidence>
<reference evidence="20 21" key="1">
    <citation type="submission" date="2017-09" db="EMBL/GenBank/DDBJ databases">
        <title>The draft genome sequences of Marinobacter sp. PWS21.</title>
        <authorList>
            <person name="Cao J."/>
        </authorList>
    </citation>
    <scope>NUCLEOTIDE SEQUENCE [LARGE SCALE GENOMIC DNA]</scope>
    <source>
        <strain evidence="20 21">PWS21</strain>
    </source>
</reference>
<comment type="catalytic activity">
    <reaction evidence="14 15">
        <text>ATP + H2O = ADP + phosphate + H(+)</text>
        <dbReference type="Rhea" id="RHEA:13065"/>
        <dbReference type="ChEBI" id="CHEBI:15377"/>
        <dbReference type="ChEBI" id="CHEBI:15378"/>
        <dbReference type="ChEBI" id="CHEBI:30616"/>
        <dbReference type="ChEBI" id="CHEBI:43474"/>
        <dbReference type="ChEBI" id="CHEBI:456216"/>
        <dbReference type="EC" id="5.6.2.4"/>
    </reaction>
</comment>
<evidence type="ECO:0000259" key="19">
    <source>
        <dbReference type="PROSITE" id="PS51217"/>
    </source>
</evidence>
<keyword evidence="7 15" id="KW-0269">Exonuclease</keyword>
<protein>
    <recommendedName>
        <fullName evidence="15">RecBCD enzyme subunit RecB</fullName>
        <ecNumber evidence="15">3.1.11.5</ecNumber>
        <ecNumber evidence="15">5.6.2.4</ecNumber>
    </recommendedName>
    <alternativeName>
        <fullName evidence="15">DNA 3'-5' helicase subunit RecB</fullName>
    </alternativeName>
    <alternativeName>
        <fullName evidence="15">Exonuclease V subunit RecB</fullName>
        <shortName evidence="15">ExoV subunit RecB</shortName>
    </alternativeName>
    <alternativeName>
        <fullName evidence="15">Helicase/nuclease RecBCD subunit RecB</fullName>
    </alternativeName>
</protein>
<comment type="catalytic activity">
    <reaction evidence="13 15">
        <text>Couples ATP hydrolysis with the unwinding of duplex DNA by translocating in the 3'-5' direction.</text>
        <dbReference type="EC" id="5.6.2.4"/>
    </reaction>
</comment>
<accession>A0A2G1UQW6</accession>
<evidence type="ECO:0000256" key="6">
    <source>
        <dbReference type="ARBA" id="ARBA00022806"/>
    </source>
</evidence>
<comment type="similarity">
    <text evidence="15">Belongs to the helicase family. UvrD subfamily.</text>
</comment>
<dbReference type="GO" id="GO:0003677">
    <property type="term" value="F:DNA binding"/>
    <property type="evidence" value="ECO:0007669"/>
    <property type="project" value="UniProtKB-UniRule"/>
</dbReference>
<dbReference type="PANTHER" id="PTHR11070">
    <property type="entry name" value="UVRD / RECB / PCRA DNA HELICASE FAMILY MEMBER"/>
    <property type="match status" value="1"/>
</dbReference>
<dbReference type="PROSITE" id="PS51217">
    <property type="entry name" value="UVRD_HELICASE_CTER"/>
    <property type="match status" value="1"/>
</dbReference>
<dbReference type="Pfam" id="PF12705">
    <property type="entry name" value="PDDEXK_1"/>
    <property type="match status" value="1"/>
</dbReference>
<dbReference type="GO" id="GO:0043138">
    <property type="term" value="F:3'-5' DNA helicase activity"/>
    <property type="evidence" value="ECO:0007669"/>
    <property type="project" value="UniProtKB-UniRule"/>
</dbReference>
<keyword evidence="4 15" id="KW-0227">DNA damage</keyword>
<feature type="binding site" evidence="15">
    <location>
        <position position="1132"/>
    </location>
    <ligand>
        <name>Mg(2+)</name>
        <dbReference type="ChEBI" id="CHEBI:18420"/>
    </ligand>
</feature>
<dbReference type="PANTHER" id="PTHR11070:SF23">
    <property type="entry name" value="RECBCD ENZYME SUBUNIT RECB"/>
    <property type="match status" value="1"/>
</dbReference>
<comment type="miscellaneous">
    <text evidence="15">In the RecBCD complex, RecB has a slow 3'-5' helicase, an exonuclease activity and loads RecA onto ssDNA, RecD has a fast 5'-3' helicase activity, while RecC stimulates the ATPase and processivity of the RecB helicase and contributes to recognition of the Chi site.</text>
</comment>
<dbReference type="Pfam" id="PF13361">
    <property type="entry name" value="UvrD_C"/>
    <property type="match status" value="1"/>
</dbReference>
<evidence type="ECO:0000256" key="15">
    <source>
        <dbReference type="HAMAP-Rule" id="MF_01485"/>
    </source>
</evidence>
<evidence type="ECO:0000256" key="3">
    <source>
        <dbReference type="ARBA" id="ARBA00022741"/>
    </source>
</evidence>
<feature type="binding site" evidence="15">
    <location>
        <position position="1145"/>
    </location>
    <ligand>
        <name>Mg(2+)</name>
        <dbReference type="ChEBI" id="CHEBI:18420"/>
    </ligand>
</feature>
<comment type="function">
    <text evidence="15">A helicase/nuclease that prepares dsDNA breaks (DSB) for recombinational DNA repair. Binds to DSBs and unwinds DNA via a highly rapid and processive ATP-dependent bidirectional helicase activity. Unwinds dsDNA until it encounters a Chi (crossover hotspot instigator) sequence from the 3' direction. Cuts ssDNA a few nucleotides 3' to the Chi site. The properties and activities of the enzyme are changed at Chi. The Chi-altered holoenzyme produces a long 3'-ssDNA overhang and facilitates RecA-binding to the ssDNA for homologous DNA recombination and repair. Holoenzyme degrades any linearized DNA that is unable to undergo homologous recombination. In the holoenzyme this subunit contributes ATPase, 3'-5' helicase, exonuclease activity and loads RecA onto ssDNA.</text>
</comment>
<keyword evidence="9 15" id="KW-0460">Magnesium</keyword>
<dbReference type="GO" id="GO:0005524">
    <property type="term" value="F:ATP binding"/>
    <property type="evidence" value="ECO:0007669"/>
    <property type="project" value="UniProtKB-UniRule"/>
</dbReference>
<dbReference type="GO" id="GO:0008854">
    <property type="term" value="F:exodeoxyribonuclease V activity"/>
    <property type="evidence" value="ECO:0007669"/>
    <property type="project" value="UniProtKB-EC"/>
</dbReference>
<dbReference type="InterPro" id="IPR014017">
    <property type="entry name" value="DNA_helicase_UvrD-like_C"/>
</dbReference>
<evidence type="ECO:0000256" key="1">
    <source>
        <dbReference type="ARBA" id="ARBA00022722"/>
    </source>
</evidence>
<feature type="region of interest" description="DNA-binding and helicase activity, interacts with RecC" evidence="15">
    <location>
        <begin position="1"/>
        <end position="886"/>
    </location>
</feature>
<dbReference type="InterPro" id="IPR011604">
    <property type="entry name" value="PDDEXK-like_dom_sf"/>
</dbReference>
<evidence type="ECO:0000256" key="7">
    <source>
        <dbReference type="ARBA" id="ARBA00022839"/>
    </source>
</evidence>
<dbReference type="RefSeq" id="WP_099613113.1">
    <property type="nucleotide sequence ID" value="NZ_KZ319367.1"/>
</dbReference>
<dbReference type="GO" id="GO:0000287">
    <property type="term" value="F:magnesium ion binding"/>
    <property type="evidence" value="ECO:0007669"/>
    <property type="project" value="UniProtKB-UniRule"/>
</dbReference>
<dbReference type="InterPro" id="IPR011335">
    <property type="entry name" value="Restrct_endonuc-II-like"/>
</dbReference>
<evidence type="ECO:0000256" key="8">
    <source>
        <dbReference type="ARBA" id="ARBA00022840"/>
    </source>
</evidence>
<feature type="region of interest" description="Nuclease activity, interacts with RecD and RecA" evidence="15">
    <location>
        <begin position="929"/>
        <end position="1253"/>
    </location>
</feature>
<dbReference type="Gene3D" id="1.10.3170.10">
    <property type="entry name" value="Recbcd, chain B, domain 2"/>
    <property type="match status" value="1"/>
</dbReference>
<sequence>MTDARTPIDIVELDPLTFPLCGSRLIEASAGTGKTFTIALLYVRAILGHGDIAATGKLLTPRDLLVVTFTEAATKELRDRIRKRLAEAAEVFRGEPDSLQAPDQQDDPLLQLRASYPDPAEWPAKARLLQLAAESMDEAAVHTIHGWCNRMLKEHAFDSGGLFNQNLETDQSELFAQVVRDYWRTFVSPLDADAADLWLGCFSAPDTLQDRVGSLLAYLDTLPEDGGSPAVQLGDLVASRRRVFDELRPGIAGWVEDFRSVVAEARSRKAFNGSKLRDNHLAGWLEKLLEWAAGDDLAAPGLTEPAWNRLSPEGIADAWKDAGPEEHPLVVAVGRLRDICGRQVSPESLLFHACRWISRRLEREKQRRAEMGFDDLLTRLDTALHGPGGERLAATIRQQFPLAMIDEFQDTDPVQYRIFDAVYRVAENNRNTGFFMIGDPKQAIYAFRGADIFTYLKARQATEGRHVTLPKNFRSALAMVEAANQVFAYGEQKTRHGAFLFRDHGGAGANPVPFLSVRAQGRKEWLEVDGQQPPAMSFWTDTNTDNKPVVQDRTAEACASEIVRLLNLGVQGRAGFRRPDDELVPLRSSDIAILVNNGTEAGRVREALSRRGVKSVYLSDRASVLQTPEARDVLAWLKACAEPERDQLVRAALATATLGLEWSTLDHLRRSELAWEEEIEAFRSFHTAWRRQGVLAMIRQLLARFDAPARLLAGEGGERSLTDVLHLAELLQRESQRVDGEQALIRAYGDMLADGGKGSEVLQVRLESDADLVQVVTVHKSKGLEYPLVFLPYATSCRPVNKKDTPLSWHDGDGRLALVFSADEDALARADRERLAEDIRKLYVALTRARHATWVGAPDIKGEEQRCALGYLAGHDGSQSLQGCLEQMTATCATMAVSPLPPASDDLYTPEQPHSLVDARVPARQAKENWWIASYSAIRYQAADSPSQPVRPGGEAETPEAERQREESVPLGQVLPPPTRHPHPDTRRIHGFYRGAGPGTFLHGILEWCAREGFAAVAGDPAGLRELIQRACQSRGWTPWAGPLLNWAGDLLEAPLPLPSQPDGPAMPVALGSLSRVLPEMEFWFASHQVDTTALDALVRQHTLTGHDDPAIRNRPQARSATLNGMLKGFIDLVFEHDGRYYVADYKSNYLGPDDPSYTPHAMALAVAGHRYDLQYAIYLLALHRLLSARLPDYDYDRHIGGAVYLFLRGNGGEQGGVHLDRPDRRLIEAMDRLFQARTEPRADGVMEQEALL</sequence>